<organism evidence="9 10">
    <name type="scientific">Zymoseptoria brevis</name>
    <dbReference type="NCBI Taxonomy" id="1047168"/>
    <lineage>
        <taxon>Eukaryota</taxon>
        <taxon>Fungi</taxon>
        <taxon>Dikarya</taxon>
        <taxon>Ascomycota</taxon>
        <taxon>Pezizomycotina</taxon>
        <taxon>Dothideomycetes</taxon>
        <taxon>Dothideomycetidae</taxon>
        <taxon>Mycosphaerellales</taxon>
        <taxon>Mycosphaerellaceae</taxon>
        <taxon>Zymoseptoria</taxon>
    </lineage>
</organism>
<dbReference type="InterPro" id="IPR000873">
    <property type="entry name" value="AMP-dep_synth/lig_dom"/>
</dbReference>
<dbReference type="Proteomes" id="UP000033647">
    <property type="component" value="Unassembled WGS sequence"/>
</dbReference>
<feature type="compositionally biased region" description="Polar residues" evidence="6">
    <location>
        <begin position="159"/>
        <end position="169"/>
    </location>
</feature>
<dbReference type="AlphaFoldDB" id="A0A0F4GM52"/>
<dbReference type="OrthoDB" id="6509636at2759"/>
<evidence type="ECO:0000256" key="3">
    <source>
        <dbReference type="ARBA" id="ARBA00022598"/>
    </source>
</evidence>
<dbReference type="Pfam" id="PF13193">
    <property type="entry name" value="AMP-binding_C"/>
    <property type="match status" value="1"/>
</dbReference>
<feature type="domain" description="AMP-binding enzyme C-terminal" evidence="8">
    <location>
        <begin position="654"/>
        <end position="728"/>
    </location>
</feature>
<comment type="pathway">
    <text evidence="1">Secondary metabolite biosynthesis.</text>
</comment>
<evidence type="ECO:0000256" key="2">
    <source>
        <dbReference type="ARBA" id="ARBA00006432"/>
    </source>
</evidence>
<dbReference type="InterPro" id="IPR042099">
    <property type="entry name" value="ANL_N_sf"/>
</dbReference>
<dbReference type="InterPro" id="IPR045851">
    <property type="entry name" value="AMP-bd_C_sf"/>
</dbReference>
<evidence type="ECO:0000256" key="1">
    <source>
        <dbReference type="ARBA" id="ARBA00005179"/>
    </source>
</evidence>
<keyword evidence="5" id="KW-0067">ATP-binding</keyword>
<evidence type="ECO:0000256" key="5">
    <source>
        <dbReference type="ARBA" id="ARBA00022840"/>
    </source>
</evidence>
<evidence type="ECO:0000313" key="10">
    <source>
        <dbReference type="Proteomes" id="UP000033647"/>
    </source>
</evidence>
<feature type="compositionally biased region" description="Low complexity" evidence="6">
    <location>
        <begin position="142"/>
        <end position="154"/>
    </location>
</feature>
<dbReference type="Pfam" id="PF00501">
    <property type="entry name" value="AMP-binding"/>
    <property type="match status" value="1"/>
</dbReference>
<evidence type="ECO:0000313" key="9">
    <source>
        <dbReference type="EMBL" id="KJX98333.1"/>
    </source>
</evidence>
<proteinExistence type="inferred from homology"/>
<dbReference type="SUPFAM" id="SSF56801">
    <property type="entry name" value="Acetyl-CoA synthetase-like"/>
    <property type="match status" value="1"/>
</dbReference>
<sequence>MQPRLDCFAGYSIDHDGSHCLGMIHTRSLNSPHCYCIGSNHRRKASSPESPLCAGLPQSKPSMALSGRPLCQDHECLCIRHILSKVKRCFTSTTQSRRPPHISGRWACTRPLSSAYSFLLRPPSSSSSKNFKATLELEAPNQSRQSNQIQSSQQARFVVSSNNQISHSHQAPAPRQQFSRLEPHDRLNTTAESAIMPTPCPNIVSFALSGNYDETRPILIDAANPARSINKARAIQLIASLTGAFKPGSTVVLHLTNDITYPILYMAILASGCRWVGSNTTYTASELEHIFNTSKADYIITDQEHLETIRAAVGNSDTLAEMILFADILENPHAEFLPSASSPLDCGAKNGESSGPELHRTDSFNFRTLHDLQHDGTPEELFAALETIDIDSTAVMMSTSGTTGMPKIGTRTHRAMVLEAINIEDNNAAKPYPVRRLFCTPIFHGFSAPEMLINSLRLGLTNFFMKRFNPVVFPENVHKYGITEIFAPPAMLALIVNRPESHALVQTLRAVYTGGAILMPELRRQFLALFTTPPIVFVVYGMTEGGWFSVSKYPHNDTTNSVGHIVPGTEVKVLHSGEYASTLTDGTAIGLILVKSEHLMTGYESNPEATAEHFHEDGWLNTGDIGYLRDGKIYLVDRAKDLIKVNGWQVAPAEIEDALLMAVDVKDAGVIGVGEGLEEHPLAFVVRTHEGVTEEGLKEHLLTRLTKYKVMSTRVEFIDAIPKSISGKILKKDLRKMMADRKEDGLGLC</sequence>
<dbReference type="GO" id="GO:0005524">
    <property type="term" value="F:ATP binding"/>
    <property type="evidence" value="ECO:0007669"/>
    <property type="project" value="UniProtKB-KW"/>
</dbReference>
<keyword evidence="3" id="KW-0436">Ligase</keyword>
<reference evidence="9 10" key="1">
    <citation type="submission" date="2015-03" db="EMBL/GenBank/DDBJ databases">
        <title>RNA-seq based gene annotation and comparative genomics of four Zymoseptoria species reveal species-specific pathogenicity related genes and transposable element activity.</title>
        <authorList>
            <person name="Grandaubert J."/>
            <person name="Bhattacharyya A."/>
            <person name="Stukenbrock E.H."/>
        </authorList>
    </citation>
    <scope>NUCLEOTIDE SEQUENCE [LARGE SCALE GENOMIC DNA]</scope>
    <source>
        <strain evidence="9 10">Zb18110</strain>
    </source>
</reference>
<evidence type="ECO:0000259" key="7">
    <source>
        <dbReference type="Pfam" id="PF00501"/>
    </source>
</evidence>
<comment type="caution">
    <text evidence="9">The sequence shown here is derived from an EMBL/GenBank/DDBJ whole genome shotgun (WGS) entry which is preliminary data.</text>
</comment>
<evidence type="ECO:0000259" key="8">
    <source>
        <dbReference type="Pfam" id="PF13193"/>
    </source>
</evidence>
<dbReference type="PANTHER" id="PTHR24096">
    <property type="entry name" value="LONG-CHAIN-FATTY-ACID--COA LIGASE"/>
    <property type="match status" value="1"/>
</dbReference>
<name>A0A0F4GM52_9PEZI</name>
<protein>
    <submittedName>
        <fullName evidence="9">Uncharacterized protein</fullName>
    </submittedName>
</protein>
<dbReference type="GO" id="GO:0016405">
    <property type="term" value="F:CoA-ligase activity"/>
    <property type="evidence" value="ECO:0007669"/>
    <property type="project" value="TreeGrafter"/>
</dbReference>
<dbReference type="Gene3D" id="3.30.300.30">
    <property type="match status" value="1"/>
</dbReference>
<dbReference type="Gene3D" id="3.40.50.12780">
    <property type="entry name" value="N-terminal domain of ligase-like"/>
    <property type="match status" value="1"/>
</dbReference>
<keyword evidence="4" id="KW-0547">Nucleotide-binding</keyword>
<dbReference type="InterPro" id="IPR025110">
    <property type="entry name" value="AMP-bd_C"/>
</dbReference>
<feature type="region of interest" description="Disordered" evidence="6">
    <location>
        <begin position="138"/>
        <end position="180"/>
    </location>
</feature>
<keyword evidence="10" id="KW-1185">Reference proteome</keyword>
<gene>
    <name evidence="9" type="ORF">TI39_contig417g00004</name>
</gene>
<feature type="domain" description="AMP-dependent synthetase/ligase" evidence="7">
    <location>
        <begin position="233"/>
        <end position="603"/>
    </location>
</feature>
<evidence type="ECO:0000256" key="4">
    <source>
        <dbReference type="ARBA" id="ARBA00022741"/>
    </source>
</evidence>
<dbReference type="STRING" id="1047168.A0A0F4GM52"/>
<dbReference type="GO" id="GO:0019748">
    <property type="term" value="P:secondary metabolic process"/>
    <property type="evidence" value="ECO:0007669"/>
    <property type="project" value="TreeGrafter"/>
</dbReference>
<accession>A0A0F4GM52</accession>
<evidence type="ECO:0000256" key="6">
    <source>
        <dbReference type="SAM" id="MobiDB-lite"/>
    </source>
</evidence>
<dbReference type="PANTHER" id="PTHR24096:SF317">
    <property type="entry name" value="ADENYLATE-FORMING ENZYME AFEA"/>
    <property type="match status" value="1"/>
</dbReference>
<dbReference type="EMBL" id="LAFY01000409">
    <property type="protein sequence ID" value="KJX98333.1"/>
    <property type="molecule type" value="Genomic_DNA"/>
</dbReference>
<comment type="similarity">
    <text evidence="2">Belongs to the ATP-dependent AMP-binding enzyme family.</text>
</comment>